<dbReference type="Proteomes" id="UP000014541">
    <property type="component" value="Unassembled WGS sequence"/>
</dbReference>
<organism evidence="1 2">
    <name type="scientific">Treponema maltophilum ATCC 51939</name>
    <dbReference type="NCBI Taxonomy" id="1125699"/>
    <lineage>
        <taxon>Bacteria</taxon>
        <taxon>Pseudomonadati</taxon>
        <taxon>Spirochaetota</taxon>
        <taxon>Spirochaetia</taxon>
        <taxon>Spirochaetales</taxon>
        <taxon>Treponemataceae</taxon>
        <taxon>Treponema</taxon>
    </lineage>
</organism>
<keyword evidence="2" id="KW-1185">Reference proteome</keyword>
<evidence type="ECO:0000313" key="1">
    <source>
        <dbReference type="EMBL" id="EPF31988.1"/>
    </source>
</evidence>
<comment type="caution">
    <text evidence="1">The sequence shown here is derived from an EMBL/GenBank/DDBJ whole genome shotgun (WGS) entry which is preliminary data.</text>
</comment>
<proteinExistence type="predicted"/>
<dbReference type="AlphaFoldDB" id="S3K157"/>
<protein>
    <submittedName>
        <fullName evidence="1">Uncharacterized protein</fullName>
    </submittedName>
</protein>
<reference evidence="1 2" key="1">
    <citation type="submission" date="2013-04" db="EMBL/GenBank/DDBJ databases">
        <title>The Genome Sequence of Treponema maltophilum ATCC 51939.</title>
        <authorList>
            <consortium name="The Broad Institute Genomics Platform"/>
            <person name="Earl A."/>
            <person name="Ward D."/>
            <person name="Feldgarden M."/>
            <person name="Gevers D."/>
            <person name="Leonetti C."/>
            <person name="Blanton J.M."/>
            <person name="Dewhirst F.E."/>
            <person name="Izard J."/>
            <person name="Walker B."/>
            <person name="Young S."/>
            <person name="Zeng Q."/>
            <person name="Gargeya S."/>
            <person name="Fitzgerald M."/>
            <person name="Haas B."/>
            <person name="Abouelleil A."/>
            <person name="Allen A.W."/>
            <person name="Alvarado L."/>
            <person name="Arachchi H.M."/>
            <person name="Berlin A.M."/>
            <person name="Chapman S.B."/>
            <person name="Gainer-Dewar J."/>
            <person name="Goldberg J."/>
            <person name="Griggs A."/>
            <person name="Gujja S."/>
            <person name="Hansen M."/>
            <person name="Howarth C."/>
            <person name="Imamovic A."/>
            <person name="Ireland A."/>
            <person name="Larimer J."/>
            <person name="McCowan C."/>
            <person name="Murphy C."/>
            <person name="Pearson M."/>
            <person name="Poon T.W."/>
            <person name="Priest M."/>
            <person name="Roberts A."/>
            <person name="Saif S."/>
            <person name="Shea T."/>
            <person name="Sisk P."/>
            <person name="Sykes S."/>
            <person name="Wortman J."/>
            <person name="Nusbaum C."/>
            <person name="Birren B."/>
        </authorList>
    </citation>
    <scope>NUCLEOTIDE SEQUENCE [LARGE SCALE GENOMIC DNA]</scope>
    <source>
        <strain evidence="1 2">ATCC 51939</strain>
    </source>
</reference>
<dbReference type="EMBL" id="ATFF01000005">
    <property type="protein sequence ID" value="EPF31988.1"/>
    <property type="molecule type" value="Genomic_DNA"/>
</dbReference>
<name>S3K157_TREMA</name>
<gene>
    <name evidence="1" type="ORF">HMPREF9194_00481</name>
</gene>
<dbReference type="HOGENOM" id="CLU_1730602_0_0_12"/>
<evidence type="ECO:0000313" key="2">
    <source>
        <dbReference type="Proteomes" id="UP000014541"/>
    </source>
</evidence>
<sequence length="151" mass="17588">MKFFRDSYRLTVSACEHFCTNHISTTVYVVVYTVVGLSSSFVYHKNQVYFILNSAFYKVIFFRGVPRLRRVGLSAPGLSKNCSFWTTPPLLSLTRMRAVERTVSVRPILTVLRLLRGFHRKRQCQVEAGVRRFFLYKNYILIYTKAKSGIN</sequence>
<accession>S3K157</accession>